<evidence type="ECO:0000313" key="3">
    <source>
        <dbReference type="EMBL" id="RUP48533.1"/>
    </source>
</evidence>
<accession>A0A433DCG8</accession>
<feature type="domain" description="Enoyl reductase (ER)" evidence="2">
    <location>
        <begin position="42"/>
        <end position="349"/>
    </location>
</feature>
<evidence type="ECO:0000256" key="1">
    <source>
        <dbReference type="ARBA" id="ARBA00023002"/>
    </source>
</evidence>
<dbReference type="SUPFAM" id="SSF50129">
    <property type="entry name" value="GroES-like"/>
    <property type="match status" value="1"/>
</dbReference>
<dbReference type="OrthoDB" id="809632at2759"/>
<reference evidence="3 4" key="1">
    <citation type="journal article" date="2018" name="New Phytol.">
        <title>Phylogenomics of Endogonaceae and evolution of mycorrhizas within Mucoromycota.</title>
        <authorList>
            <person name="Chang Y."/>
            <person name="Desiro A."/>
            <person name="Na H."/>
            <person name="Sandor L."/>
            <person name="Lipzen A."/>
            <person name="Clum A."/>
            <person name="Barry K."/>
            <person name="Grigoriev I.V."/>
            <person name="Martin F.M."/>
            <person name="Stajich J.E."/>
            <person name="Smith M.E."/>
            <person name="Bonito G."/>
            <person name="Spatafora J.W."/>
        </authorList>
    </citation>
    <scope>NUCLEOTIDE SEQUENCE [LARGE SCALE GENOMIC DNA]</scope>
    <source>
        <strain evidence="3 4">GMNB39</strain>
    </source>
</reference>
<organism evidence="3 4">
    <name type="scientific">Jimgerdemannia flammicorona</name>
    <dbReference type="NCBI Taxonomy" id="994334"/>
    <lineage>
        <taxon>Eukaryota</taxon>
        <taxon>Fungi</taxon>
        <taxon>Fungi incertae sedis</taxon>
        <taxon>Mucoromycota</taxon>
        <taxon>Mucoromycotina</taxon>
        <taxon>Endogonomycetes</taxon>
        <taxon>Endogonales</taxon>
        <taxon>Endogonaceae</taxon>
        <taxon>Jimgerdemannia</taxon>
    </lineage>
</organism>
<dbReference type="GO" id="GO:0016628">
    <property type="term" value="F:oxidoreductase activity, acting on the CH-CH group of donors, NAD or NADP as acceptor"/>
    <property type="evidence" value="ECO:0007669"/>
    <property type="project" value="InterPro"/>
</dbReference>
<dbReference type="SMART" id="SM00829">
    <property type="entry name" value="PKS_ER"/>
    <property type="match status" value="1"/>
</dbReference>
<dbReference type="PANTHER" id="PTHR43205">
    <property type="entry name" value="PROSTAGLANDIN REDUCTASE"/>
    <property type="match status" value="1"/>
</dbReference>
<dbReference type="InterPro" id="IPR013149">
    <property type="entry name" value="ADH-like_C"/>
</dbReference>
<sequence>MTIVISKSIVYREIPTGLPIPDQHFQVVSTELDLDDLALEHGDFVTKTLYLSVDPYQRSKMREPSIESYNSAYELNKIMSGGAISQVIQSNNPTFRVGDYVTGGSARWEEYSVIRRAQASQFRNTTDRIHQVGLPLRHWLNVLGGTGLTAYVGFRLFGDIRPGKTIYISGAAGATGYVIAQIAKIKGLRVIGSTGDDAKVLFLMETAGIDAAFNYKKISVDEALSEYAPDGIDFFFDNVGGETLEATINHANTHARFILCGAISGYNQSDEERYGVKNLFKVVSKRLDIKGFLVSEAAPPFIEDFHREVVGWVKSGELVVSDSVVEGIENTPKALVDMLQGKNLGKQLVKVAEEDP</sequence>
<dbReference type="Pfam" id="PF00107">
    <property type="entry name" value="ADH_zinc_N"/>
    <property type="match status" value="1"/>
</dbReference>
<gene>
    <name evidence="3" type="ORF">BC936DRAFT_144442</name>
</gene>
<dbReference type="Pfam" id="PF16884">
    <property type="entry name" value="ADH_N_2"/>
    <property type="match status" value="1"/>
</dbReference>
<dbReference type="InterPro" id="IPR011032">
    <property type="entry name" value="GroES-like_sf"/>
</dbReference>
<dbReference type="EMBL" id="RBNI01003268">
    <property type="protein sequence ID" value="RUP48534.1"/>
    <property type="molecule type" value="Genomic_DNA"/>
</dbReference>
<dbReference type="CDD" id="cd05288">
    <property type="entry name" value="PGDH"/>
    <property type="match status" value="1"/>
</dbReference>
<dbReference type="SUPFAM" id="SSF51735">
    <property type="entry name" value="NAD(P)-binding Rossmann-fold domains"/>
    <property type="match status" value="1"/>
</dbReference>
<name>A0A433DCG8_9FUNG</name>
<evidence type="ECO:0000313" key="4">
    <source>
        <dbReference type="Proteomes" id="UP000268093"/>
    </source>
</evidence>
<dbReference type="Gene3D" id="3.40.50.720">
    <property type="entry name" value="NAD(P)-binding Rossmann-like Domain"/>
    <property type="match status" value="1"/>
</dbReference>
<dbReference type="InterPro" id="IPR036291">
    <property type="entry name" value="NAD(P)-bd_dom_sf"/>
</dbReference>
<dbReference type="Proteomes" id="UP000268093">
    <property type="component" value="Unassembled WGS sequence"/>
</dbReference>
<dbReference type="AlphaFoldDB" id="A0A433DCG8"/>
<dbReference type="FunFam" id="3.40.50.720:FF:000121">
    <property type="entry name" value="Prostaglandin reductase 2"/>
    <property type="match status" value="1"/>
</dbReference>
<dbReference type="InterPro" id="IPR020843">
    <property type="entry name" value="ER"/>
</dbReference>
<dbReference type="Gene3D" id="3.90.180.10">
    <property type="entry name" value="Medium-chain alcohol dehydrogenases, catalytic domain"/>
    <property type="match status" value="1"/>
</dbReference>
<dbReference type="EMBL" id="RBNI01003268">
    <property type="protein sequence ID" value="RUP48533.1"/>
    <property type="molecule type" value="Genomic_DNA"/>
</dbReference>
<dbReference type="PANTHER" id="PTHR43205:SF7">
    <property type="entry name" value="PROSTAGLANDIN REDUCTASE 1"/>
    <property type="match status" value="1"/>
</dbReference>
<protein>
    <recommendedName>
        <fullName evidence="2">Enoyl reductase (ER) domain-containing protein</fullName>
    </recommendedName>
</protein>
<proteinExistence type="predicted"/>
<dbReference type="InterPro" id="IPR041694">
    <property type="entry name" value="ADH_N_2"/>
</dbReference>
<dbReference type="InterPro" id="IPR045010">
    <property type="entry name" value="MDR_fam"/>
</dbReference>
<keyword evidence="1" id="KW-0560">Oxidoreductase</keyword>
<evidence type="ECO:0000259" key="2">
    <source>
        <dbReference type="SMART" id="SM00829"/>
    </source>
</evidence>
<keyword evidence="4" id="KW-1185">Reference proteome</keyword>
<comment type="caution">
    <text evidence="3">The sequence shown here is derived from an EMBL/GenBank/DDBJ whole genome shotgun (WGS) entry which is preliminary data.</text>
</comment>